<dbReference type="PANTHER" id="PTHR31642:SF11">
    <property type="entry name" value="SHIKIMATE O-HYDROXYCINNAMOYLTRANSFERASE"/>
    <property type="match status" value="1"/>
</dbReference>
<dbReference type="InterPro" id="IPR023213">
    <property type="entry name" value="CAT-like_dom_sf"/>
</dbReference>
<feature type="region of interest" description="Disordered" evidence="4">
    <location>
        <begin position="126"/>
        <end position="153"/>
    </location>
</feature>
<dbReference type="AlphaFoldDB" id="A0A072URQ6"/>
<evidence type="ECO:0000256" key="2">
    <source>
        <dbReference type="ARBA" id="ARBA00022679"/>
    </source>
</evidence>
<dbReference type="InterPro" id="IPR050317">
    <property type="entry name" value="Plant_Fungal_Acyltransferase"/>
</dbReference>
<reference evidence="5 7" key="2">
    <citation type="journal article" date="2014" name="BMC Genomics">
        <title>An improved genome release (version Mt4.0) for the model legume Medicago truncatula.</title>
        <authorList>
            <person name="Tang H."/>
            <person name="Krishnakumar V."/>
            <person name="Bidwell S."/>
            <person name="Rosen B."/>
            <person name="Chan A."/>
            <person name="Zhou S."/>
            <person name="Gentzbittel L."/>
            <person name="Childs K.L."/>
            <person name="Yandell M."/>
            <person name="Gundlach H."/>
            <person name="Mayer K.F."/>
            <person name="Schwartz D.C."/>
            <person name="Town C.D."/>
        </authorList>
    </citation>
    <scope>GENOME REANNOTATION</scope>
    <source>
        <strain evidence="5">A17</strain>
        <strain evidence="6 7">cv. Jemalong A17</strain>
    </source>
</reference>
<evidence type="ECO:0000256" key="4">
    <source>
        <dbReference type="SAM" id="MobiDB-lite"/>
    </source>
</evidence>
<reference evidence="5 7" key="1">
    <citation type="journal article" date="2011" name="Nature">
        <title>The Medicago genome provides insight into the evolution of rhizobial symbioses.</title>
        <authorList>
            <person name="Young N.D."/>
            <person name="Debelle F."/>
            <person name="Oldroyd G.E."/>
            <person name="Geurts R."/>
            <person name="Cannon S.B."/>
            <person name="Udvardi M.K."/>
            <person name="Benedito V.A."/>
            <person name="Mayer K.F."/>
            <person name="Gouzy J."/>
            <person name="Schoof H."/>
            <person name="Van de Peer Y."/>
            <person name="Proost S."/>
            <person name="Cook D.R."/>
            <person name="Meyers B.C."/>
            <person name="Spannagl M."/>
            <person name="Cheung F."/>
            <person name="De Mita S."/>
            <person name="Krishnakumar V."/>
            <person name="Gundlach H."/>
            <person name="Zhou S."/>
            <person name="Mudge J."/>
            <person name="Bharti A.K."/>
            <person name="Murray J.D."/>
            <person name="Naoumkina M.A."/>
            <person name="Rosen B."/>
            <person name="Silverstein K.A."/>
            <person name="Tang H."/>
            <person name="Rombauts S."/>
            <person name="Zhao P.X."/>
            <person name="Zhou P."/>
            <person name="Barbe V."/>
            <person name="Bardou P."/>
            <person name="Bechner M."/>
            <person name="Bellec A."/>
            <person name="Berger A."/>
            <person name="Berges H."/>
            <person name="Bidwell S."/>
            <person name="Bisseling T."/>
            <person name="Choisne N."/>
            <person name="Couloux A."/>
            <person name="Denny R."/>
            <person name="Deshpande S."/>
            <person name="Dai X."/>
            <person name="Doyle J.J."/>
            <person name="Dudez A.M."/>
            <person name="Farmer A.D."/>
            <person name="Fouteau S."/>
            <person name="Franken C."/>
            <person name="Gibelin C."/>
            <person name="Gish J."/>
            <person name="Goldstein S."/>
            <person name="Gonzalez A.J."/>
            <person name="Green P.J."/>
            <person name="Hallab A."/>
            <person name="Hartog M."/>
            <person name="Hua A."/>
            <person name="Humphray S.J."/>
            <person name="Jeong D.H."/>
            <person name="Jing Y."/>
            <person name="Jocker A."/>
            <person name="Kenton S.M."/>
            <person name="Kim D.J."/>
            <person name="Klee K."/>
            <person name="Lai H."/>
            <person name="Lang C."/>
            <person name="Lin S."/>
            <person name="Macmil S.L."/>
            <person name="Magdelenat G."/>
            <person name="Matthews L."/>
            <person name="McCorrison J."/>
            <person name="Monaghan E.L."/>
            <person name="Mun J.H."/>
            <person name="Najar F.Z."/>
            <person name="Nicholson C."/>
            <person name="Noirot C."/>
            <person name="O'Bleness M."/>
            <person name="Paule C.R."/>
            <person name="Poulain J."/>
            <person name="Prion F."/>
            <person name="Qin B."/>
            <person name="Qu C."/>
            <person name="Retzel E.F."/>
            <person name="Riddle C."/>
            <person name="Sallet E."/>
            <person name="Samain S."/>
            <person name="Samson N."/>
            <person name="Sanders I."/>
            <person name="Saurat O."/>
            <person name="Scarpelli C."/>
            <person name="Schiex T."/>
            <person name="Segurens B."/>
            <person name="Severin A.J."/>
            <person name="Sherrier D.J."/>
            <person name="Shi R."/>
            <person name="Sims S."/>
            <person name="Singer S.R."/>
            <person name="Sinharoy S."/>
            <person name="Sterck L."/>
            <person name="Viollet A."/>
            <person name="Wang B.B."/>
            <person name="Wang K."/>
            <person name="Wang M."/>
            <person name="Wang X."/>
            <person name="Warfsmann J."/>
            <person name="Weissenbach J."/>
            <person name="White D.D."/>
            <person name="White J.D."/>
            <person name="Wiley G.B."/>
            <person name="Wincker P."/>
            <person name="Xing Y."/>
            <person name="Yang L."/>
            <person name="Yao Z."/>
            <person name="Ying F."/>
            <person name="Zhai J."/>
            <person name="Zhou L."/>
            <person name="Zuber A."/>
            <person name="Denarie J."/>
            <person name="Dixon R.A."/>
            <person name="May G.D."/>
            <person name="Schwartz D.C."/>
            <person name="Rogers J."/>
            <person name="Quetier F."/>
            <person name="Town C.D."/>
            <person name="Roe B.A."/>
        </authorList>
    </citation>
    <scope>NUCLEOTIDE SEQUENCE [LARGE SCALE GENOMIC DNA]</scope>
    <source>
        <strain evidence="5">A17</strain>
        <strain evidence="6 7">cv. Jemalong A17</strain>
    </source>
</reference>
<dbReference type="EnsemblPlants" id="KEH28555">
    <property type="protein sequence ID" value="KEH28555"/>
    <property type="gene ID" value="MTR_4g007460"/>
</dbReference>
<keyword evidence="3" id="KW-0012">Acyltransferase</keyword>
<dbReference type="STRING" id="3880.A0A072URQ6"/>
<keyword evidence="2" id="KW-0808">Transferase</keyword>
<accession>A0A072URQ6</accession>
<feature type="compositionally biased region" description="Basic and acidic residues" evidence="4">
    <location>
        <begin position="138"/>
        <end position="153"/>
    </location>
</feature>
<gene>
    <name evidence="5" type="ordered locus">MTR_4g007460</name>
</gene>
<reference evidence="6" key="3">
    <citation type="submission" date="2015-04" db="UniProtKB">
        <authorList>
            <consortium name="EnsemblPlants"/>
        </authorList>
    </citation>
    <scope>IDENTIFICATION</scope>
    <source>
        <strain evidence="6">cv. Jemalong A17</strain>
    </source>
</reference>
<evidence type="ECO:0000256" key="3">
    <source>
        <dbReference type="ARBA" id="ARBA00023315"/>
    </source>
</evidence>
<dbReference type="Gene3D" id="3.30.559.10">
    <property type="entry name" value="Chloramphenicol acetyltransferase-like domain"/>
    <property type="match status" value="1"/>
</dbReference>
<proteinExistence type="inferred from homology"/>
<dbReference type="EMBL" id="CM001220">
    <property type="protein sequence ID" value="KEH28555.1"/>
    <property type="molecule type" value="Genomic_DNA"/>
</dbReference>
<dbReference type="Proteomes" id="UP000002051">
    <property type="component" value="Chromosome 4"/>
</dbReference>
<organism evidence="5 7">
    <name type="scientific">Medicago truncatula</name>
    <name type="common">Barrel medic</name>
    <name type="synonym">Medicago tribuloides</name>
    <dbReference type="NCBI Taxonomy" id="3880"/>
    <lineage>
        <taxon>Eukaryota</taxon>
        <taxon>Viridiplantae</taxon>
        <taxon>Streptophyta</taxon>
        <taxon>Embryophyta</taxon>
        <taxon>Tracheophyta</taxon>
        <taxon>Spermatophyta</taxon>
        <taxon>Magnoliopsida</taxon>
        <taxon>eudicotyledons</taxon>
        <taxon>Gunneridae</taxon>
        <taxon>Pentapetalae</taxon>
        <taxon>rosids</taxon>
        <taxon>fabids</taxon>
        <taxon>Fabales</taxon>
        <taxon>Fabaceae</taxon>
        <taxon>Papilionoideae</taxon>
        <taxon>50 kb inversion clade</taxon>
        <taxon>NPAAA clade</taxon>
        <taxon>Hologalegina</taxon>
        <taxon>IRL clade</taxon>
        <taxon>Trifolieae</taxon>
        <taxon>Medicago</taxon>
    </lineage>
</organism>
<evidence type="ECO:0000313" key="7">
    <source>
        <dbReference type="Proteomes" id="UP000002051"/>
    </source>
</evidence>
<dbReference type="Pfam" id="PF02458">
    <property type="entry name" value="Transferase"/>
    <property type="match status" value="1"/>
</dbReference>
<name>A0A072URQ6_MEDTR</name>
<dbReference type="GO" id="GO:0016746">
    <property type="term" value="F:acyltransferase activity"/>
    <property type="evidence" value="ECO:0007669"/>
    <property type="project" value="UniProtKB-KW"/>
</dbReference>
<dbReference type="HOGENOM" id="CLU_1715963_0_0_1"/>
<sequence>MAGRLHWDKDGRVEIVYDSQGVLFVEADTDTVIDDLGDFTPTLQFCKLIPNVDYSSGIETYPPLGVAGVSLGAGMHHYIADGTSGLHFINIWLDVTRGLDVSIPPFIERTVPRACDPPRPIFDHIEYKPPPSMQTPEKPPKPGFERECSSVDF</sequence>
<evidence type="ECO:0000313" key="6">
    <source>
        <dbReference type="EnsemblPlants" id="KEH28555"/>
    </source>
</evidence>
<comment type="similarity">
    <text evidence="1">Belongs to the plant acyltransferase family.</text>
</comment>
<keyword evidence="7" id="KW-1185">Reference proteome</keyword>
<evidence type="ECO:0000256" key="1">
    <source>
        <dbReference type="ARBA" id="ARBA00009861"/>
    </source>
</evidence>
<protein>
    <submittedName>
        <fullName evidence="5">Shikimate/quinate hydroxycinnamoyltransferase</fullName>
    </submittedName>
</protein>
<evidence type="ECO:0000313" key="5">
    <source>
        <dbReference type="EMBL" id="KEH28555.1"/>
    </source>
</evidence>
<dbReference type="PANTHER" id="PTHR31642">
    <property type="entry name" value="TRICHOTHECENE 3-O-ACETYLTRANSFERASE"/>
    <property type="match status" value="1"/>
</dbReference>